<dbReference type="EMBL" id="FTOC01000006">
    <property type="protein sequence ID" value="SIS49057.1"/>
    <property type="molecule type" value="Genomic_DNA"/>
</dbReference>
<gene>
    <name evidence="2" type="ORF">SAMN05421687_10691</name>
</gene>
<dbReference type="RefSeq" id="WP_076559167.1">
    <property type="nucleotide sequence ID" value="NZ_FTOC01000006.1"/>
</dbReference>
<dbReference type="Proteomes" id="UP000187608">
    <property type="component" value="Unassembled WGS sequence"/>
</dbReference>
<sequence length="76" mass="8540">MYPLYYTIAIIICIIALVGTISIGRNLIKQEKVANSSEELDSLKTDSTKNSSFRRLGIIYAITLVITVALLWIFVF</sequence>
<name>A0A1N7JIA3_9BACI</name>
<keyword evidence="1" id="KW-0472">Membrane</keyword>
<keyword evidence="1" id="KW-1133">Transmembrane helix</keyword>
<evidence type="ECO:0000256" key="1">
    <source>
        <dbReference type="SAM" id="Phobius"/>
    </source>
</evidence>
<feature type="transmembrane region" description="Helical" evidence="1">
    <location>
        <begin position="57"/>
        <end position="75"/>
    </location>
</feature>
<keyword evidence="1" id="KW-0812">Transmembrane</keyword>
<accession>A0A1N7JIA3</accession>
<evidence type="ECO:0000313" key="3">
    <source>
        <dbReference type="Proteomes" id="UP000187608"/>
    </source>
</evidence>
<evidence type="ECO:0000313" key="2">
    <source>
        <dbReference type="EMBL" id="SIS49057.1"/>
    </source>
</evidence>
<feature type="transmembrane region" description="Helical" evidence="1">
    <location>
        <begin position="6"/>
        <end position="28"/>
    </location>
</feature>
<proteinExistence type="predicted"/>
<keyword evidence="3" id="KW-1185">Reference proteome</keyword>
<organism evidence="2 3">
    <name type="scientific">Salimicrobium flavidum</name>
    <dbReference type="NCBI Taxonomy" id="570947"/>
    <lineage>
        <taxon>Bacteria</taxon>
        <taxon>Bacillati</taxon>
        <taxon>Bacillota</taxon>
        <taxon>Bacilli</taxon>
        <taxon>Bacillales</taxon>
        <taxon>Bacillaceae</taxon>
        <taxon>Salimicrobium</taxon>
    </lineage>
</organism>
<protein>
    <submittedName>
        <fullName evidence="2">Uncharacterized protein</fullName>
    </submittedName>
</protein>
<reference evidence="3" key="1">
    <citation type="submission" date="2017-01" db="EMBL/GenBank/DDBJ databases">
        <authorList>
            <person name="Varghese N."/>
            <person name="Submissions S."/>
        </authorList>
    </citation>
    <scope>NUCLEOTIDE SEQUENCE [LARGE SCALE GENOMIC DNA]</scope>
    <source>
        <strain evidence="3">DSM 23127</strain>
    </source>
</reference>
<dbReference type="AlphaFoldDB" id="A0A1N7JIA3"/>